<sequence length="298" mass="34021">MKNFFVVGLMLSNFVLAQQAKSDTLVKESPLVDMANRRVEESLQKKVVNPFKKGSVMAFWGWNNAVYSNSDIRFKGDGYDFQLNNVVAHDRQTKFEWGVYFNPTNITIPQVNYRITYFIKDNLGLTLGMDHMKYVMDQNQSVNFKGYIDNPEYAAMVQNGKVDLSDERFLTFEHTDGLNYINIGAQKYHNVWDKKNFDLFLSYGGGLGALLPKSNVRLMGNERSDRFHLAGFGADIRAALSLVAIRHIVVQAEGKLGYINMPDIKTTLNNKPDKASQDFVYAQFNFGIGYTFNTKKYN</sequence>
<protein>
    <recommendedName>
        <fullName evidence="3">Outer membrane protein beta-barrel domain-containing protein</fullName>
    </recommendedName>
</protein>
<dbReference type="AlphaFoldDB" id="A0A3D9CMR1"/>
<name>A0A3D9CMR1_9FLAO</name>
<keyword evidence="2" id="KW-1185">Reference proteome</keyword>
<proteinExistence type="predicted"/>
<organism evidence="1 2">
    <name type="scientific">Chryseobacterium flavum</name>
    <dbReference type="NCBI Taxonomy" id="415851"/>
    <lineage>
        <taxon>Bacteria</taxon>
        <taxon>Pseudomonadati</taxon>
        <taxon>Bacteroidota</taxon>
        <taxon>Flavobacteriia</taxon>
        <taxon>Flavobacteriales</taxon>
        <taxon>Weeksellaceae</taxon>
        <taxon>Chryseobacterium group</taxon>
        <taxon>Chryseobacterium</taxon>
    </lineage>
</organism>
<evidence type="ECO:0008006" key="3">
    <source>
        <dbReference type="Google" id="ProtNLM"/>
    </source>
</evidence>
<evidence type="ECO:0000313" key="1">
    <source>
        <dbReference type="EMBL" id="REC67066.1"/>
    </source>
</evidence>
<dbReference type="Proteomes" id="UP000256769">
    <property type="component" value="Unassembled WGS sequence"/>
</dbReference>
<accession>A0A3D9CMR1</accession>
<comment type="caution">
    <text evidence="1">The sequence shown here is derived from an EMBL/GenBank/DDBJ whole genome shotgun (WGS) entry which is preliminary data.</text>
</comment>
<dbReference type="OrthoDB" id="8887208at2"/>
<gene>
    <name evidence="1" type="ORF">DRF59_08870</name>
</gene>
<dbReference type="RefSeq" id="WP_115958855.1">
    <property type="nucleotide sequence ID" value="NZ_CBCRVL010000006.1"/>
</dbReference>
<reference evidence="1 2" key="1">
    <citation type="journal article" date="2007" name="Int. J. Syst. Evol. Microbiol.">
        <title>Chryseobacterium flavum sp. nov., isolated from polluted soil.</title>
        <authorList>
            <person name="Zhou Y."/>
            <person name="Dong J."/>
            <person name="Wang X."/>
            <person name="Huang X."/>
            <person name="Zhang K.Y."/>
            <person name="Zhang Y.Q."/>
            <person name="Guo Y.F."/>
            <person name="Lai R."/>
            <person name="Li W.J."/>
        </authorList>
    </citation>
    <scope>NUCLEOTIDE SEQUENCE [LARGE SCALE GENOMIC DNA]</scope>
    <source>
        <strain evidence="1 2">KCTC 12877</strain>
    </source>
</reference>
<dbReference type="EMBL" id="QNUE01000006">
    <property type="protein sequence ID" value="REC67066.1"/>
    <property type="molecule type" value="Genomic_DNA"/>
</dbReference>
<evidence type="ECO:0000313" key="2">
    <source>
        <dbReference type="Proteomes" id="UP000256769"/>
    </source>
</evidence>